<reference evidence="9 10" key="1">
    <citation type="submission" date="2019-11" db="EMBL/GenBank/DDBJ databases">
        <title>Phenotypic characterization of an OXA-22 and OXA-60 co-producing Ralstonia pickettii clinical strain.</title>
        <authorList>
            <person name="He F."/>
        </authorList>
    </citation>
    <scope>NUCLEOTIDE SEQUENCE [LARGE SCALE GENOMIC DNA]</scope>
    <source>
        <strain evidence="9 10">PSLESD1</strain>
    </source>
</reference>
<dbReference type="GO" id="GO:0009427">
    <property type="term" value="C:bacterial-type flagellum basal body, distal rod, L ring"/>
    <property type="evidence" value="ECO:0007669"/>
    <property type="project" value="InterPro"/>
</dbReference>
<evidence type="ECO:0000256" key="2">
    <source>
        <dbReference type="ARBA" id="ARBA00004117"/>
    </source>
</evidence>
<dbReference type="EMBL" id="WJYN01000006">
    <property type="protein sequence ID" value="MRT00155.1"/>
    <property type="molecule type" value="Genomic_DNA"/>
</dbReference>
<keyword evidence="9" id="KW-0969">Cilium</keyword>
<dbReference type="PANTHER" id="PTHR34933:SF1">
    <property type="entry name" value="FLAGELLAR L-RING PROTEIN"/>
    <property type="match status" value="1"/>
</dbReference>
<sequence>MSHSTAHAESLYKEGTYRQLTSDNKAFRVGDVITVQVYENSSATTSTDTTSQRKNNLNVGINTLPTGRQIGGTATVNGDFDGGGTTQRANKLLATITVAVQEVLPTGDLRVGGEQLLTVNDEQHKVSLEGRVRPQDISDGNVVLSTRLAEARINYVGEGELSDRQRRAWWRKVLDFLGL</sequence>
<evidence type="ECO:0000313" key="9">
    <source>
        <dbReference type="EMBL" id="MRT00155.1"/>
    </source>
</evidence>
<keyword evidence="5" id="KW-0732">Signal</keyword>
<name>A0A7X2HQ92_RALPI</name>
<comment type="similarity">
    <text evidence="4">Belongs to the FlgH family.</text>
</comment>
<evidence type="ECO:0000256" key="1">
    <source>
        <dbReference type="ARBA" id="ARBA00002591"/>
    </source>
</evidence>
<comment type="caution">
    <text evidence="9">The sequence shown here is derived from an EMBL/GenBank/DDBJ whole genome shotgun (WGS) entry which is preliminary data.</text>
</comment>
<dbReference type="PANTHER" id="PTHR34933">
    <property type="entry name" value="FLAGELLAR L-RING PROTEIN"/>
    <property type="match status" value="1"/>
</dbReference>
<dbReference type="GO" id="GO:0071973">
    <property type="term" value="P:bacterial-type flagellum-dependent cell motility"/>
    <property type="evidence" value="ECO:0007669"/>
    <property type="project" value="InterPro"/>
</dbReference>
<evidence type="ECO:0000256" key="8">
    <source>
        <dbReference type="ARBA" id="ARBA00023237"/>
    </source>
</evidence>
<dbReference type="PRINTS" id="PR01008">
    <property type="entry name" value="FLGLRINGFLGH"/>
</dbReference>
<accession>A0A7X2HQ92</accession>
<evidence type="ECO:0000256" key="7">
    <source>
        <dbReference type="ARBA" id="ARBA00023143"/>
    </source>
</evidence>
<keyword evidence="8" id="KW-0998">Cell outer membrane</keyword>
<evidence type="ECO:0000256" key="5">
    <source>
        <dbReference type="ARBA" id="ARBA00022729"/>
    </source>
</evidence>
<dbReference type="GO" id="GO:0003774">
    <property type="term" value="F:cytoskeletal motor activity"/>
    <property type="evidence" value="ECO:0007669"/>
    <property type="project" value="InterPro"/>
</dbReference>
<dbReference type="InterPro" id="IPR000527">
    <property type="entry name" value="Flag_Lring"/>
</dbReference>
<keyword evidence="7" id="KW-0975">Bacterial flagellum</keyword>
<comment type="function">
    <text evidence="1">Assembles around the rod to form the L-ring and probably protects the motor/basal body from shearing forces during rotation.</text>
</comment>
<keyword evidence="6" id="KW-0472">Membrane</keyword>
<keyword evidence="9" id="KW-0282">Flagellum</keyword>
<keyword evidence="9" id="KW-0966">Cell projection</keyword>
<evidence type="ECO:0000313" key="10">
    <source>
        <dbReference type="Proteomes" id="UP000441032"/>
    </source>
</evidence>
<proteinExistence type="inferred from homology"/>
<gene>
    <name evidence="9" type="ORF">GJQ57_16055</name>
</gene>
<dbReference type="Pfam" id="PF02107">
    <property type="entry name" value="FlgH"/>
    <property type="match status" value="1"/>
</dbReference>
<evidence type="ECO:0000256" key="4">
    <source>
        <dbReference type="ARBA" id="ARBA00006929"/>
    </source>
</evidence>
<organism evidence="9 10">
    <name type="scientific">Ralstonia pickettii</name>
    <name type="common">Burkholderia pickettii</name>
    <dbReference type="NCBI Taxonomy" id="329"/>
    <lineage>
        <taxon>Bacteria</taxon>
        <taxon>Pseudomonadati</taxon>
        <taxon>Pseudomonadota</taxon>
        <taxon>Betaproteobacteria</taxon>
        <taxon>Burkholderiales</taxon>
        <taxon>Burkholderiaceae</taxon>
        <taxon>Ralstonia</taxon>
    </lineage>
</organism>
<dbReference type="Proteomes" id="UP000441032">
    <property type="component" value="Unassembled WGS sequence"/>
</dbReference>
<dbReference type="GO" id="GO:0009279">
    <property type="term" value="C:cell outer membrane"/>
    <property type="evidence" value="ECO:0007669"/>
    <property type="project" value="UniProtKB-SubCell"/>
</dbReference>
<protein>
    <submittedName>
        <fullName evidence="9">Flagellar basal body L-ring protein FlgH</fullName>
    </submittedName>
</protein>
<evidence type="ECO:0000256" key="3">
    <source>
        <dbReference type="ARBA" id="ARBA00004442"/>
    </source>
</evidence>
<dbReference type="AlphaFoldDB" id="A0A7X2HQ92"/>
<evidence type="ECO:0000256" key="6">
    <source>
        <dbReference type="ARBA" id="ARBA00023136"/>
    </source>
</evidence>
<comment type="subcellular location">
    <subcellularLocation>
        <location evidence="2">Bacterial flagellum basal body</location>
    </subcellularLocation>
    <subcellularLocation>
        <location evidence="3">Cell outer membrane</location>
    </subcellularLocation>
</comment>